<dbReference type="EMBL" id="JACHGW010000004">
    <property type="protein sequence ID" value="MBB6052454.1"/>
    <property type="molecule type" value="Genomic_DNA"/>
</dbReference>
<keyword evidence="3" id="KW-1185">Reference proteome</keyword>
<evidence type="ECO:0000256" key="1">
    <source>
        <dbReference type="SAM" id="Phobius"/>
    </source>
</evidence>
<sequence length="120" mass="13675">MPLSKIFQRVAWFCACLPWLAGIAWGGLAAHVRLGLGHWPEPMVEQYATTLYQWHEVVVMVLQAALVLTLPVAPFVLLRRSTWEASSRRTMALVYLLGAWSVIALGIGLERTRLWAWWMD</sequence>
<keyword evidence="1" id="KW-0472">Membrane</keyword>
<dbReference type="RefSeq" id="WP_184201525.1">
    <property type="nucleotide sequence ID" value="NZ_JACHGW010000004.1"/>
</dbReference>
<dbReference type="AlphaFoldDB" id="A0A7W9SV11"/>
<name>A0A7W9SV11_ARMRO</name>
<keyword evidence="1" id="KW-0812">Transmembrane</keyword>
<protein>
    <submittedName>
        <fullName evidence="2">Uncharacterized protein</fullName>
    </submittedName>
</protein>
<keyword evidence="1" id="KW-1133">Transmembrane helix</keyword>
<feature type="transmembrane region" description="Helical" evidence="1">
    <location>
        <begin position="57"/>
        <end position="78"/>
    </location>
</feature>
<proteinExistence type="predicted"/>
<gene>
    <name evidence="2" type="ORF">HNQ39_004275</name>
</gene>
<comment type="caution">
    <text evidence="2">The sequence shown here is derived from an EMBL/GenBank/DDBJ whole genome shotgun (WGS) entry which is preliminary data.</text>
</comment>
<feature type="transmembrane region" description="Helical" evidence="1">
    <location>
        <begin position="90"/>
        <end position="109"/>
    </location>
</feature>
<organism evidence="2 3">
    <name type="scientific">Armatimonas rosea</name>
    <dbReference type="NCBI Taxonomy" id="685828"/>
    <lineage>
        <taxon>Bacteria</taxon>
        <taxon>Bacillati</taxon>
        <taxon>Armatimonadota</taxon>
        <taxon>Armatimonadia</taxon>
        <taxon>Armatimonadales</taxon>
        <taxon>Armatimonadaceae</taxon>
        <taxon>Armatimonas</taxon>
    </lineage>
</organism>
<dbReference type="Proteomes" id="UP000520814">
    <property type="component" value="Unassembled WGS sequence"/>
</dbReference>
<evidence type="ECO:0000313" key="3">
    <source>
        <dbReference type="Proteomes" id="UP000520814"/>
    </source>
</evidence>
<accession>A0A7W9SV11</accession>
<evidence type="ECO:0000313" key="2">
    <source>
        <dbReference type="EMBL" id="MBB6052454.1"/>
    </source>
</evidence>
<reference evidence="2 3" key="1">
    <citation type="submission" date="2020-08" db="EMBL/GenBank/DDBJ databases">
        <title>Genomic Encyclopedia of Type Strains, Phase IV (KMG-IV): sequencing the most valuable type-strain genomes for metagenomic binning, comparative biology and taxonomic classification.</title>
        <authorList>
            <person name="Goeker M."/>
        </authorList>
    </citation>
    <scope>NUCLEOTIDE SEQUENCE [LARGE SCALE GENOMIC DNA]</scope>
    <source>
        <strain evidence="2 3">DSM 23562</strain>
    </source>
</reference>